<dbReference type="PRINTS" id="PR00385">
    <property type="entry name" value="P450"/>
</dbReference>
<accession>A0A1H9P4L2</accession>
<comment type="similarity">
    <text evidence="1 7">Belongs to the cytochrome P450 family.</text>
</comment>
<protein>
    <recommendedName>
        <fullName evidence="10">Cytochrome P450</fullName>
    </recommendedName>
</protein>
<dbReference type="InterPro" id="IPR036396">
    <property type="entry name" value="Cyt_P450_sf"/>
</dbReference>
<keyword evidence="9" id="KW-1185">Reference proteome</keyword>
<dbReference type="InterPro" id="IPR001128">
    <property type="entry name" value="Cyt_P450"/>
</dbReference>
<evidence type="ECO:0000256" key="1">
    <source>
        <dbReference type="ARBA" id="ARBA00010617"/>
    </source>
</evidence>
<dbReference type="Gene3D" id="1.10.630.10">
    <property type="entry name" value="Cytochrome P450"/>
    <property type="match status" value="1"/>
</dbReference>
<dbReference type="GO" id="GO:0016705">
    <property type="term" value="F:oxidoreductase activity, acting on paired donors, with incorporation or reduction of molecular oxygen"/>
    <property type="evidence" value="ECO:0007669"/>
    <property type="project" value="InterPro"/>
</dbReference>
<dbReference type="SUPFAM" id="SSF48264">
    <property type="entry name" value="Cytochrome P450"/>
    <property type="match status" value="1"/>
</dbReference>
<dbReference type="InterPro" id="IPR002397">
    <property type="entry name" value="Cyt_P450_B"/>
</dbReference>
<dbReference type="STRING" id="155974.SAMN04487818_103292"/>
<dbReference type="EMBL" id="FOGI01000003">
    <property type="protein sequence ID" value="SER43176.1"/>
    <property type="molecule type" value="Genomic_DNA"/>
</dbReference>
<organism evidence="8 9">
    <name type="scientific">Actinokineospora terrae</name>
    <dbReference type="NCBI Taxonomy" id="155974"/>
    <lineage>
        <taxon>Bacteria</taxon>
        <taxon>Bacillati</taxon>
        <taxon>Actinomycetota</taxon>
        <taxon>Actinomycetes</taxon>
        <taxon>Pseudonocardiales</taxon>
        <taxon>Pseudonocardiaceae</taxon>
        <taxon>Actinokineospora</taxon>
    </lineage>
</organism>
<keyword evidence="3 7" id="KW-0479">Metal-binding</keyword>
<name>A0A1H9P4L2_9PSEU</name>
<evidence type="ECO:0000256" key="2">
    <source>
        <dbReference type="ARBA" id="ARBA00022617"/>
    </source>
</evidence>
<dbReference type="PANTHER" id="PTHR46696:SF1">
    <property type="entry name" value="CYTOCHROME P450 YJIB-RELATED"/>
    <property type="match status" value="1"/>
</dbReference>
<proteinExistence type="inferred from homology"/>
<evidence type="ECO:0000256" key="4">
    <source>
        <dbReference type="ARBA" id="ARBA00023002"/>
    </source>
</evidence>
<dbReference type="GO" id="GO:0005506">
    <property type="term" value="F:iron ion binding"/>
    <property type="evidence" value="ECO:0007669"/>
    <property type="project" value="InterPro"/>
</dbReference>
<dbReference type="InterPro" id="IPR017972">
    <property type="entry name" value="Cyt_P450_CS"/>
</dbReference>
<sequence>MTDLADRQARAQMALWQDHLRAVSDRGDPYAQLLRAPEDPYPLYEHVRARGPLHRSGLGVWVTASHKLANKVLRDKRFGVRRADGTKAPEFMPFDNSMLGLDPPEHTRLRKLSVPSLNPRRLQRWTPVAEQVSDELIDRILAGRAEFNLMSAFAQQLPLRVIGDLVGIPQRHRRSFFQLSRRMAYLLDGVASVEVARDVRAAIAEMTVMFTDIIAERRADPADDLISDLLPAVDDGRLAMDELVPLCMFLPLAGTETTVNLIGNAVRALLRHPEQWEMFKADPSLAPAVVQETLRYDTPVQQYRRIAHTDVELDGHLVPAGTELAICAGAANRDPEVYSAPERFDITRESGPDTLSFSAGIHFCLGAALARIEAEIALVALAARLPDLRRVGQVRRRDSFIIRGMLQFPVAVR</sequence>
<gene>
    <name evidence="8" type="ORF">SAMN04487818_103292</name>
</gene>
<evidence type="ECO:0000256" key="6">
    <source>
        <dbReference type="ARBA" id="ARBA00023033"/>
    </source>
</evidence>
<keyword evidence="2 7" id="KW-0349">Heme</keyword>
<evidence type="ECO:0000313" key="8">
    <source>
        <dbReference type="EMBL" id="SER43176.1"/>
    </source>
</evidence>
<dbReference type="CDD" id="cd20625">
    <property type="entry name" value="CYP164-like"/>
    <property type="match status" value="1"/>
</dbReference>
<keyword evidence="5 7" id="KW-0408">Iron</keyword>
<evidence type="ECO:0000256" key="3">
    <source>
        <dbReference type="ARBA" id="ARBA00022723"/>
    </source>
</evidence>
<dbReference type="GO" id="GO:0004497">
    <property type="term" value="F:monooxygenase activity"/>
    <property type="evidence" value="ECO:0007669"/>
    <property type="project" value="UniProtKB-KW"/>
</dbReference>
<dbReference type="Pfam" id="PF00067">
    <property type="entry name" value="p450"/>
    <property type="match status" value="1"/>
</dbReference>
<dbReference type="PRINTS" id="PR00359">
    <property type="entry name" value="BP450"/>
</dbReference>
<dbReference type="FunFam" id="1.10.630.10:FF:000018">
    <property type="entry name" value="Cytochrome P450 monooxygenase"/>
    <property type="match status" value="1"/>
</dbReference>
<dbReference type="Proteomes" id="UP000199051">
    <property type="component" value="Unassembled WGS sequence"/>
</dbReference>
<evidence type="ECO:0000256" key="7">
    <source>
        <dbReference type="RuleBase" id="RU000461"/>
    </source>
</evidence>
<dbReference type="AlphaFoldDB" id="A0A1H9P4L2"/>
<dbReference type="RefSeq" id="WP_092775719.1">
    <property type="nucleotide sequence ID" value="NZ_FOGI01000003.1"/>
</dbReference>
<dbReference type="PROSITE" id="PS00086">
    <property type="entry name" value="CYTOCHROME_P450"/>
    <property type="match status" value="1"/>
</dbReference>
<reference evidence="9" key="1">
    <citation type="submission" date="2016-10" db="EMBL/GenBank/DDBJ databases">
        <authorList>
            <person name="Varghese N."/>
            <person name="Submissions S."/>
        </authorList>
    </citation>
    <scope>NUCLEOTIDE SEQUENCE [LARGE SCALE GENOMIC DNA]</scope>
    <source>
        <strain evidence="9">DSM 44260</strain>
    </source>
</reference>
<dbReference type="PANTHER" id="PTHR46696">
    <property type="entry name" value="P450, PUTATIVE (EUROFUNG)-RELATED"/>
    <property type="match status" value="1"/>
</dbReference>
<evidence type="ECO:0008006" key="10">
    <source>
        <dbReference type="Google" id="ProtNLM"/>
    </source>
</evidence>
<dbReference type="GO" id="GO:0020037">
    <property type="term" value="F:heme binding"/>
    <property type="evidence" value="ECO:0007669"/>
    <property type="project" value="InterPro"/>
</dbReference>
<keyword evidence="4 7" id="KW-0560">Oxidoreductase</keyword>
<evidence type="ECO:0000313" key="9">
    <source>
        <dbReference type="Proteomes" id="UP000199051"/>
    </source>
</evidence>
<keyword evidence="6 7" id="KW-0503">Monooxygenase</keyword>
<evidence type="ECO:0000256" key="5">
    <source>
        <dbReference type="ARBA" id="ARBA00023004"/>
    </source>
</evidence>